<accession>Q07IG6</accession>
<dbReference type="AlphaFoldDB" id="Q07IG6"/>
<dbReference type="KEGG" id="rpe:RPE_4344"/>
<sequence>MAPLYHVIAGLDPAIHLYEAMAIDRGCSFEMDARVKPAHDAEIVLALWRTGFDCQTARVITHLRHLATLPRPSCAEKLPPLKNEGRRRAAGREGSVSRFCRSPLRRATNSPRVALRRATGGDFGHQVRASGDRRDALRTTDPADFAAFTCPASSELTSRRASY</sequence>
<dbReference type="EMBL" id="CP000463">
    <property type="protein sequence ID" value="ABJ08268.1"/>
    <property type="molecule type" value="Genomic_DNA"/>
</dbReference>
<dbReference type="HOGENOM" id="CLU_1625792_0_0_5"/>
<feature type="region of interest" description="Disordered" evidence="1">
    <location>
        <begin position="74"/>
        <end position="102"/>
    </location>
</feature>
<reference evidence="2" key="1">
    <citation type="submission" date="2006-09" db="EMBL/GenBank/DDBJ databases">
        <title>Complete sequence of Rhodopseudomonas palustris BisA53.</title>
        <authorList>
            <consortium name="US DOE Joint Genome Institute"/>
            <person name="Copeland A."/>
            <person name="Lucas S."/>
            <person name="Lapidus A."/>
            <person name="Barry K."/>
            <person name="Detter J.C."/>
            <person name="Glavina del Rio T."/>
            <person name="Hammon N."/>
            <person name="Israni S."/>
            <person name="Dalin E."/>
            <person name="Tice H."/>
            <person name="Pitluck S."/>
            <person name="Chain P."/>
            <person name="Malfatti S."/>
            <person name="Shin M."/>
            <person name="Vergez L."/>
            <person name="Schmutz J."/>
            <person name="Larimer F."/>
            <person name="Land M."/>
            <person name="Hauser L."/>
            <person name="Pelletier D.A."/>
            <person name="Kyrpides N."/>
            <person name="Kim E."/>
            <person name="Harwood C.S."/>
            <person name="Oda Y."/>
            <person name="Richardson P."/>
        </authorList>
    </citation>
    <scope>NUCLEOTIDE SEQUENCE [LARGE SCALE GENOMIC DNA]</scope>
    <source>
        <strain evidence="2">BisA53</strain>
    </source>
</reference>
<organism evidence="2">
    <name type="scientific">Rhodopseudomonas palustris (strain BisA53)</name>
    <dbReference type="NCBI Taxonomy" id="316055"/>
    <lineage>
        <taxon>Bacteria</taxon>
        <taxon>Pseudomonadati</taxon>
        <taxon>Pseudomonadota</taxon>
        <taxon>Alphaproteobacteria</taxon>
        <taxon>Hyphomicrobiales</taxon>
        <taxon>Nitrobacteraceae</taxon>
        <taxon>Rhodopseudomonas</taxon>
    </lineage>
</organism>
<evidence type="ECO:0000313" key="2">
    <source>
        <dbReference type="EMBL" id="ABJ08268.1"/>
    </source>
</evidence>
<gene>
    <name evidence="2" type="ordered locus">RPE_4344</name>
</gene>
<dbReference type="STRING" id="316055.RPE_4344"/>
<name>Q07IG6_RHOP5</name>
<proteinExistence type="predicted"/>
<protein>
    <submittedName>
        <fullName evidence="2">Uncharacterized protein</fullName>
    </submittedName>
</protein>
<evidence type="ECO:0000256" key="1">
    <source>
        <dbReference type="SAM" id="MobiDB-lite"/>
    </source>
</evidence>